<name>A0ABZ2Q001_9BURK</name>
<dbReference type="EMBL" id="CP062176">
    <property type="protein sequence ID" value="WXK38626.1"/>
    <property type="molecule type" value="Genomic_DNA"/>
</dbReference>
<gene>
    <name evidence="3" type="ORF">IHE29_04765</name>
</gene>
<keyword evidence="4" id="KW-1185">Reference proteome</keyword>
<evidence type="ECO:0000313" key="4">
    <source>
        <dbReference type="Proteomes" id="UP001493153"/>
    </source>
</evidence>
<dbReference type="Pfam" id="PF17482">
    <property type="entry name" value="Phage_sheath_1C"/>
    <property type="match status" value="1"/>
</dbReference>
<protein>
    <submittedName>
        <fullName evidence="3">Phage tail sheath family protein</fullName>
    </submittedName>
</protein>
<dbReference type="Gene3D" id="3.40.50.11780">
    <property type="match status" value="1"/>
</dbReference>
<proteinExistence type="inferred from homology"/>
<evidence type="ECO:0000256" key="1">
    <source>
        <dbReference type="ARBA" id="ARBA00008005"/>
    </source>
</evidence>
<evidence type="ECO:0000259" key="2">
    <source>
        <dbReference type="Pfam" id="PF17482"/>
    </source>
</evidence>
<dbReference type="PANTHER" id="PTHR35861">
    <property type="match status" value="1"/>
</dbReference>
<dbReference type="InterPro" id="IPR052042">
    <property type="entry name" value="Tail_sheath_structural"/>
</dbReference>
<dbReference type="InterPro" id="IPR020287">
    <property type="entry name" value="Tail_sheath_C"/>
</dbReference>
<reference evidence="3 4" key="1">
    <citation type="submission" date="2020-09" db="EMBL/GenBank/DDBJ databases">
        <title>Genome sequences of Mycetohabitans spp.</title>
        <authorList>
            <person name="Carter M.E."/>
            <person name="Carpenter S.C.D."/>
            <person name="Bogdanove A.J."/>
        </authorList>
    </citation>
    <scope>NUCLEOTIDE SEQUENCE [LARGE SCALE GENOMIC DNA]</scope>
    <source>
        <strain evidence="3 4">B12</strain>
    </source>
</reference>
<organism evidence="3 4">
    <name type="scientific">Mycetohabitans rhizoxinica</name>
    <dbReference type="NCBI Taxonomy" id="412963"/>
    <lineage>
        <taxon>Bacteria</taxon>
        <taxon>Pseudomonadati</taxon>
        <taxon>Pseudomonadota</taxon>
        <taxon>Betaproteobacteria</taxon>
        <taxon>Burkholderiales</taxon>
        <taxon>Burkholderiaceae</taxon>
        <taxon>Mycetohabitans</taxon>
    </lineage>
</organism>
<evidence type="ECO:0000313" key="3">
    <source>
        <dbReference type="EMBL" id="WXK38626.1"/>
    </source>
</evidence>
<accession>A0ABZ2Q001</accession>
<comment type="similarity">
    <text evidence="1">Belongs to the myoviridae tail sheath protein family.</text>
</comment>
<sequence length="407" mass="44158">MVTDVGVSEEEVQKLTLATLQRAIALWEGKAKESGNVAQAGKTKVDALQKIYDKLCQKDADVALGTVTSEQQQEMINAGVANGGAGKPTLATVKDKITSLRKQATNSESVKKANALQEIYDNFRQRADAGVKLETATSGQKEAMTEADLPGDALGSLTLKNLKEKIIFWEDKVEKGVNAAEKAKQNAKVLQETYDKCRTAAQQNIAGSVIARASAAMAGVIARVDRERGVWKVPANVALVGVTELVSVLQDGKAEPIRLDDALNGRLVDNKINAIRAFHGQGIKVWGAHTMADLNQTAWRYISVRRLFNAVERDARATLRTMVFEPNNAPTWEAVRSALDHYLFALWRKGALQGETPAQAYFVQIGLGVTMIPDDAANGRMIAKVGMAAVRPAEFIVLQFTQDMVPS</sequence>
<dbReference type="Proteomes" id="UP001493153">
    <property type="component" value="Chromosome"/>
</dbReference>
<feature type="domain" description="Tail sheath protein C-terminal" evidence="2">
    <location>
        <begin position="297"/>
        <end position="401"/>
    </location>
</feature>
<dbReference type="PANTHER" id="PTHR35861:SF1">
    <property type="entry name" value="PHAGE TAIL SHEATH PROTEIN"/>
    <property type="match status" value="1"/>
</dbReference>